<dbReference type="Pfam" id="PF00072">
    <property type="entry name" value="Response_reg"/>
    <property type="match status" value="1"/>
</dbReference>
<evidence type="ECO:0000256" key="5">
    <source>
        <dbReference type="ARBA" id="ARBA00023163"/>
    </source>
</evidence>
<proteinExistence type="predicted"/>
<dbReference type="Gene3D" id="1.10.10.10">
    <property type="entry name" value="Winged helix-like DNA-binding domain superfamily/Winged helix DNA-binding domain"/>
    <property type="match status" value="1"/>
</dbReference>
<sequence length="220" mass="24307">MDVRNVLILTGRDMATFIVVDDHPLARLAIRMILEKSDHQVLAEAGDGDVVQQLLNSHKPDALILDIDLPGINGIDVIAALRATGNRTPIVVMSGKNADYYAVESMKAGANGFISKQNNLEGLLLAVNAVLSGYGYFPLRMHATYDVSAHASDSDKIRLLSKREFEVLRYLAEGKEIISIAGRMKISNKTVSTYKARLMDKLGLKNQRDLLEFARRNNIN</sequence>
<dbReference type="PANTHER" id="PTHR43214:SF41">
    <property type="entry name" value="NITRATE_NITRITE RESPONSE REGULATOR PROTEIN NARP"/>
    <property type="match status" value="1"/>
</dbReference>
<dbReference type="PROSITE" id="PS50110">
    <property type="entry name" value="RESPONSE_REGULATORY"/>
    <property type="match status" value="1"/>
</dbReference>
<evidence type="ECO:0000256" key="6">
    <source>
        <dbReference type="PROSITE-ProRule" id="PRU00169"/>
    </source>
</evidence>
<evidence type="ECO:0000313" key="9">
    <source>
        <dbReference type="EMBL" id="SOD59760.1"/>
    </source>
</evidence>
<dbReference type="EMBL" id="OCMY01000002">
    <property type="protein sequence ID" value="SOD59760.1"/>
    <property type="molecule type" value="Genomic_DNA"/>
</dbReference>
<dbReference type="SUPFAM" id="SSF46894">
    <property type="entry name" value="C-terminal effector domain of the bipartite response regulators"/>
    <property type="match status" value="1"/>
</dbReference>
<evidence type="ECO:0000313" key="10">
    <source>
        <dbReference type="Proteomes" id="UP000219271"/>
    </source>
</evidence>
<protein>
    <submittedName>
        <fullName evidence="9">Two-component system, NarL family, response regulator EvgA</fullName>
    </submittedName>
</protein>
<dbReference type="PROSITE" id="PS50043">
    <property type="entry name" value="HTH_LUXR_2"/>
    <property type="match status" value="1"/>
</dbReference>
<keyword evidence="4" id="KW-0238">DNA-binding</keyword>
<organism evidence="9 10">
    <name type="scientific">Candidatus Pantoea floridensis</name>
    <dbReference type="NCBI Taxonomy" id="1938870"/>
    <lineage>
        <taxon>Bacteria</taxon>
        <taxon>Pseudomonadati</taxon>
        <taxon>Pseudomonadota</taxon>
        <taxon>Gammaproteobacteria</taxon>
        <taxon>Enterobacterales</taxon>
        <taxon>Erwiniaceae</taxon>
        <taxon>Pantoea</taxon>
    </lineage>
</organism>
<dbReference type="InterPro" id="IPR036388">
    <property type="entry name" value="WH-like_DNA-bd_sf"/>
</dbReference>
<dbReference type="PANTHER" id="PTHR43214">
    <property type="entry name" value="TWO-COMPONENT RESPONSE REGULATOR"/>
    <property type="match status" value="1"/>
</dbReference>
<dbReference type="Pfam" id="PF00196">
    <property type="entry name" value="GerE"/>
    <property type="match status" value="1"/>
</dbReference>
<dbReference type="InterPro" id="IPR039420">
    <property type="entry name" value="WalR-like"/>
</dbReference>
<dbReference type="SMART" id="SM00448">
    <property type="entry name" value="REC"/>
    <property type="match status" value="1"/>
</dbReference>
<name>A0A286DMA9_9GAMM</name>
<evidence type="ECO:0000256" key="1">
    <source>
        <dbReference type="ARBA" id="ARBA00022553"/>
    </source>
</evidence>
<dbReference type="GO" id="GO:0006355">
    <property type="term" value="P:regulation of DNA-templated transcription"/>
    <property type="evidence" value="ECO:0007669"/>
    <property type="project" value="InterPro"/>
</dbReference>
<dbReference type="GO" id="GO:0003677">
    <property type="term" value="F:DNA binding"/>
    <property type="evidence" value="ECO:0007669"/>
    <property type="project" value="UniProtKB-KW"/>
</dbReference>
<dbReference type="InterPro" id="IPR016032">
    <property type="entry name" value="Sig_transdc_resp-reg_C-effctor"/>
</dbReference>
<keyword evidence="2" id="KW-0902">Two-component regulatory system</keyword>
<accession>A0A286DMA9</accession>
<dbReference type="Gene3D" id="3.40.50.2300">
    <property type="match status" value="1"/>
</dbReference>
<dbReference type="InterPro" id="IPR058245">
    <property type="entry name" value="NreC/VraR/RcsB-like_REC"/>
</dbReference>
<dbReference type="Proteomes" id="UP000219271">
    <property type="component" value="Unassembled WGS sequence"/>
</dbReference>
<feature type="domain" description="Response regulatory" evidence="8">
    <location>
        <begin position="16"/>
        <end position="131"/>
    </location>
</feature>
<dbReference type="InterPro" id="IPR000792">
    <property type="entry name" value="Tscrpt_reg_LuxR_C"/>
</dbReference>
<feature type="domain" description="HTH luxR-type" evidence="7">
    <location>
        <begin position="153"/>
        <end position="218"/>
    </location>
</feature>
<dbReference type="AlphaFoldDB" id="A0A286DMA9"/>
<dbReference type="PRINTS" id="PR00038">
    <property type="entry name" value="HTHLUXR"/>
</dbReference>
<dbReference type="GO" id="GO:0000160">
    <property type="term" value="P:phosphorelay signal transduction system"/>
    <property type="evidence" value="ECO:0007669"/>
    <property type="project" value="InterPro"/>
</dbReference>
<dbReference type="CDD" id="cd17535">
    <property type="entry name" value="REC_NarL-like"/>
    <property type="match status" value="1"/>
</dbReference>
<keyword evidence="5" id="KW-0804">Transcription</keyword>
<dbReference type="SMART" id="SM00421">
    <property type="entry name" value="HTH_LUXR"/>
    <property type="match status" value="1"/>
</dbReference>
<dbReference type="InterPro" id="IPR001789">
    <property type="entry name" value="Sig_transdc_resp-reg_receiver"/>
</dbReference>
<evidence type="ECO:0000259" key="7">
    <source>
        <dbReference type="PROSITE" id="PS50043"/>
    </source>
</evidence>
<dbReference type="InterPro" id="IPR011006">
    <property type="entry name" value="CheY-like_superfamily"/>
</dbReference>
<evidence type="ECO:0000256" key="3">
    <source>
        <dbReference type="ARBA" id="ARBA00023015"/>
    </source>
</evidence>
<evidence type="ECO:0000259" key="8">
    <source>
        <dbReference type="PROSITE" id="PS50110"/>
    </source>
</evidence>
<evidence type="ECO:0000256" key="2">
    <source>
        <dbReference type="ARBA" id="ARBA00023012"/>
    </source>
</evidence>
<dbReference type="SUPFAM" id="SSF52172">
    <property type="entry name" value="CheY-like"/>
    <property type="match status" value="1"/>
</dbReference>
<gene>
    <name evidence="9" type="ORF">SAMN06273570_4420</name>
</gene>
<dbReference type="CDD" id="cd06170">
    <property type="entry name" value="LuxR_C_like"/>
    <property type="match status" value="1"/>
</dbReference>
<keyword evidence="3" id="KW-0805">Transcription regulation</keyword>
<keyword evidence="10" id="KW-1185">Reference proteome</keyword>
<feature type="modified residue" description="4-aspartylphosphate" evidence="6">
    <location>
        <position position="66"/>
    </location>
</feature>
<evidence type="ECO:0000256" key="4">
    <source>
        <dbReference type="ARBA" id="ARBA00023125"/>
    </source>
</evidence>
<keyword evidence="1 6" id="KW-0597">Phosphoprotein</keyword>
<reference evidence="10" key="1">
    <citation type="submission" date="2017-09" db="EMBL/GenBank/DDBJ databases">
        <authorList>
            <person name="Varghese N."/>
            <person name="Submissions S."/>
        </authorList>
    </citation>
    <scope>NUCLEOTIDE SEQUENCE [LARGE SCALE GENOMIC DNA]</scope>
    <source>
        <strain evidence="10">JKS000234</strain>
    </source>
</reference>